<reference evidence="1" key="1">
    <citation type="submission" date="2018-06" db="EMBL/GenBank/DDBJ databases">
        <authorList>
            <person name="Zhirakovskaya E."/>
        </authorList>
    </citation>
    <scope>NUCLEOTIDE SEQUENCE</scope>
</reference>
<gene>
    <name evidence="1" type="ORF">MNBD_DELTA03-381</name>
</gene>
<dbReference type="AlphaFoldDB" id="A0A3B0UXY0"/>
<protein>
    <submittedName>
        <fullName evidence="1">Uncharacterized protein</fullName>
    </submittedName>
</protein>
<sequence length="478" mass="53849">MTADSLQQSKDILTNIREYLRVEKEALLNLLRDPRITIWKNIDIIAIEGNLKVMGISSQELQKALQGYPRQAKGAAVHIKLCNNEVSNQLADLIDCRNPESALQAALQLKKKSRQLAALLSSLHQLTDKFFSADQKIRQLLSFENILPLARHITSQQPHIFKEGLEVYRLLTVSAETKDDGPPGIAALSSQAAQLQSRFQHVDILNFPRPVEEILYHYLELGSKTIEQLLIFNNKTAGILSVDQESIKTLNRRFPELAALENTEELLNGVLQQAAAVYRLLSDLYHKRETVKTCAKIAESLEFLNIYHLTLKNKIIPALQDEIKKNNSPVNPATLSSKKTRDFFTGPKGIIRSMKLMVTSLKGHHALNQVELQIILEKAVKSCKTTHVSTNKEGRELRDFIDSLINHFSRPFPYDVIFTLVKQTITAYGQAAEKMVKDYGVKKNLQNIASVKLPASFEKLALLLEKKQKSFIKANQGG</sequence>
<dbReference type="EMBL" id="UOEX01000138">
    <property type="protein sequence ID" value="VAW35731.1"/>
    <property type="molecule type" value="Genomic_DNA"/>
</dbReference>
<name>A0A3B0UXY0_9ZZZZ</name>
<evidence type="ECO:0000313" key="1">
    <source>
        <dbReference type="EMBL" id="VAW35731.1"/>
    </source>
</evidence>
<organism evidence="1">
    <name type="scientific">hydrothermal vent metagenome</name>
    <dbReference type="NCBI Taxonomy" id="652676"/>
    <lineage>
        <taxon>unclassified sequences</taxon>
        <taxon>metagenomes</taxon>
        <taxon>ecological metagenomes</taxon>
    </lineage>
</organism>
<proteinExistence type="predicted"/>
<accession>A0A3B0UXY0</accession>